<dbReference type="Proteomes" id="UP000175968">
    <property type="component" value="Chromosome"/>
</dbReference>
<keyword evidence="3" id="KW-1185">Reference proteome</keyword>
<name>A0AAC9N6T8_9FLAO</name>
<feature type="coiled-coil region" evidence="1">
    <location>
        <begin position="69"/>
        <end position="96"/>
    </location>
</feature>
<accession>A0AAC9N6T8</accession>
<dbReference type="EMBL" id="CP017479">
    <property type="protein sequence ID" value="AOW09358.1"/>
    <property type="molecule type" value="Genomic_DNA"/>
</dbReference>
<protein>
    <submittedName>
        <fullName evidence="2">Uncharacterized protein</fullName>
    </submittedName>
</protein>
<evidence type="ECO:0000313" key="3">
    <source>
        <dbReference type="Proteomes" id="UP000175968"/>
    </source>
</evidence>
<evidence type="ECO:0000313" key="2">
    <source>
        <dbReference type="EMBL" id="AOW09358.1"/>
    </source>
</evidence>
<dbReference type="AlphaFoldDB" id="A0AAC9N6T8"/>
<organism evidence="2 3">
    <name type="scientific">Flavobacterium gilvum</name>
    <dbReference type="NCBI Taxonomy" id="1492737"/>
    <lineage>
        <taxon>Bacteria</taxon>
        <taxon>Pseudomonadati</taxon>
        <taxon>Bacteroidota</taxon>
        <taxon>Flavobacteriia</taxon>
        <taxon>Flavobacteriales</taxon>
        <taxon>Flavobacteriaceae</taxon>
        <taxon>Flavobacterium</taxon>
    </lineage>
</organism>
<gene>
    <name evidence="2" type="ORF">EM308_07475</name>
</gene>
<keyword evidence="1" id="KW-0175">Coiled coil</keyword>
<proteinExistence type="predicted"/>
<dbReference type="KEGG" id="fgl:EM308_07475"/>
<reference evidence="2 3" key="1">
    <citation type="submission" date="2016-10" db="EMBL/GenBank/DDBJ databases">
        <title>Flavobacterium gilvum sp. nov., isolated from stream water.</title>
        <authorList>
            <person name="Shin S.-K."/>
            <person name="Cho Y.-J."/>
            <person name="Yi H."/>
        </authorList>
    </citation>
    <scope>NUCLEOTIDE SEQUENCE [LARGE SCALE GENOMIC DNA]</scope>
    <source>
        <strain evidence="2 3">EM1308</strain>
    </source>
</reference>
<evidence type="ECO:0000256" key="1">
    <source>
        <dbReference type="SAM" id="Coils"/>
    </source>
</evidence>
<sequence>MILVYLINNKILTIKKMEYENLKAFTRSTKSSKSTVYRFYKKNSQLFNETKIKGGKRLFPADHVKYFDSETMFEENKNLRKEIQSMRNLIDCLEDKNSLQYTLWMMEWSFFFTIPYKLERNKKSCFKQMHGVYDYLLKKYGDNTELRMFFSTEPFTDRKGYHNHFVIYIEDKKLHEQVVTDIQEYFNYDRVEVSVYDKYKAGLFYMSKEGLNGEDWDFINNSKNTTSDES</sequence>